<proteinExistence type="predicted"/>
<feature type="transmembrane region" description="Helical" evidence="3">
    <location>
        <begin position="88"/>
        <end position="108"/>
    </location>
</feature>
<organism evidence="5 6">
    <name type="scientific">Rousettus aegyptiacus</name>
    <name type="common">Egyptian fruit bat</name>
    <name type="synonym">Pteropus aegyptiacus</name>
    <dbReference type="NCBI Taxonomy" id="9407"/>
    <lineage>
        <taxon>Eukaryota</taxon>
        <taxon>Metazoa</taxon>
        <taxon>Chordata</taxon>
        <taxon>Craniata</taxon>
        <taxon>Vertebrata</taxon>
        <taxon>Euteleostomi</taxon>
        <taxon>Mammalia</taxon>
        <taxon>Eutheria</taxon>
        <taxon>Laurasiatheria</taxon>
        <taxon>Chiroptera</taxon>
        <taxon>Yinpterochiroptera</taxon>
        <taxon>Pteropodoidea</taxon>
        <taxon>Pteropodidae</taxon>
        <taxon>Rousettinae</taxon>
        <taxon>Rousettus</taxon>
    </lineage>
</organism>
<feature type="domain" description="C-type lectin" evidence="4">
    <location>
        <begin position="124"/>
        <end position="224"/>
    </location>
</feature>
<evidence type="ECO:0000313" key="6">
    <source>
        <dbReference type="Proteomes" id="UP000593571"/>
    </source>
</evidence>
<comment type="caution">
    <text evidence="5">The sequence shown here is derived from an EMBL/GenBank/DDBJ whole genome shotgun (WGS) entry which is preliminary data.</text>
</comment>
<dbReference type="Pfam" id="PF00059">
    <property type="entry name" value="Lectin_C"/>
    <property type="match status" value="1"/>
</dbReference>
<dbReference type="PROSITE" id="PS50041">
    <property type="entry name" value="C_TYPE_LECTIN_2"/>
    <property type="match status" value="1"/>
</dbReference>
<keyword evidence="3" id="KW-1133">Transmembrane helix</keyword>
<comment type="subcellular location">
    <subcellularLocation>
        <location evidence="1">Cell membrane</location>
        <topology evidence="1">Single-pass type II membrane protein</topology>
    </subcellularLocation>
</comment>
<sequence>MIKIPFACLNKSIYVCLLLYPDSYLHEPPRSRHLCKSKREFILDSSPDHTLHLDAASGLTTFTMISQELRDGSHNKWLRRTSCNWKMLCLLLCILIIIMLIAILVPIFSKSSLTMKCSGEWIGVREKCFYFSDDTRDWTASKNFCSSQGSELAQIDTKEDMEFLKKHIGTFMHWIGLSRKQGESWKWTNGTVFNGWFEINGNGFFAFLSADGVYSSRGFVDIKWICSKPRF</sequence>
<dbReference type="CDD" id="cd03593">
    <property type="entry name" value="CLECT_NK_receptors_like"/>
    <property type="match status" value="1"/>
</dbReference>
<dbReference type="InterPro" id="IPR033992">
    <property type="entry name" value="NKR-like_CTLD"/>
</dbReference>
<dbReference type="GO" id="GO:0030246">
    <property type="term" value="F:carbohydrate binding"/>
    <property type="evidence" value="ECO:0007669"/>
    <property type="project" value="UniProtKB-KW"/>
</dbReference>
<evidence type="ECO:0000313" key="5">
    <source>
        <dbReference type="EMBL" id="KAF6494264.1"/>
    </source>
</evidence>
<dbReference type="InterPro" id="IPR016187">
    <property type="entry name" value="CTDL_fold"/>
</dbReference>
<protein>
    <submittedName>
        <fullName evidence="5">C-type lectin domain family 2 member A</fullName>
    </submittedName>
</protein>
<dbReference type="GO" id="GO:0009897">
    <property type="term" value="C:external side of plasma membrane"/>
    <property type="evidence" value="ECO:0007669"/>
    <property type="project" value="TreeGrafter"/>
</dbReference>
<keyword evidence="2 5" id="KW-0430">Lectin</keyword>
<keyword evidence="3" id="KW-0472">Membrane</keyword>
<dbReference type="PANTHER" id="PTHR45710">
    <property type="entry name" value="C-TYPE LECTIN DOMAIN-CONTAINING PROTEIN 180"/>
    <property type="match status" value="1"/>
</dbReference>
<reference evidence="5 6" key="1">
    <citation type="journal article" date="2020" name="Nature">
        <title>Six reference-quality genomes reveal evolution of bat adaptations.</title>
        <authorList>
            <person name="Jebb D."/>
            <person name="Huang Z."/>
            <person name="Pippel M."/>
            <person name="Hughes G.M."/>
            <person name="Lavrichenko K."/>
            <person name="Devanna P."/>
            <person name="Winkler S."/>
            <person name="Jermiin L.S."/>
            <person name="Skirmuntt E.C."/>
            <person name="Katzourakis A."/>
            <person name="Burkitt-Gray L."/>
            <person name="Ray D.A."/>
            <person name="Sullivan K.A.M."/>
            <person name="Roscito J.G."/>
            <person name="Kirilenko B.M."/>
            <person name="Davalos L.M."/>
            <person name="Corthals A.P."/>
            <person name="Power M.L."/>
            <person name="Jones G."/>
            <person name="Ransome R.D."/>
            <person name="Dechmann D.K.N."/>
            <person name="Locatelli A.G."/>
            <person name="Puechmaille S.J."/>
            <person name="Fedrigo O."/>
            <person name="Jarvis E.D."/>
            <person name="Hiller M."/>
            <person name="Vernes S.C."/>
            <person name="Myers E.W."/>
            <person name="Teeling E.C."/>
        </authorList>
    </citation>
    <scope>NUCLEOTIDE SEQUENCE [LARGE SCALE GENOMIC DNA]</scope>
    <source>
        <strain evidence="5">MRouAeg1</strain>
        <tissue evidence="5">Muscle</tissue>
    </source>
</reference>
<dbReference type="Proteomes" id="UP000593571">
    <property type="component" value="Unassembled WGS sequence"/>
</dbReference>
<dbReference type="PANTHER" id="PTHR45710:SF40">
    <property type="entry name" value="C-TYPE LECTIN DOMAIN FAMILY 2 MEMBER A"/>
    <property type="match status" value="1"/>
</dbReference>
<evidence type="ECO:0000256" key="2">
    <source>
        <dbReference type="ARBA" id="ARBA00022734"/>
    </source>
</evidence>
<name>A0A7J8JBM0_ROUAE</name>
<dbReference type="SUPFAM" id="SSF56436">
    <property type="entry name" value="C-type lectin-like"/>
    <property type="match status" value="1"/>
</dbReference>
<dbReference type="InterPro" id="IPR050828">
    <property type="entry name" value="C-type_lectin/matrix_domain"/>
</dbReference>
<dbReference type="Gene3D" id="3.10.100.10">
    <property type="entry name" value="Mannose-Binding Protein A, subunit A"/>
    <property type="match status" value="1"/>
</dbReference>
<dbReference type="SMART" id="SM00034">
    <property type="entry name" value="CLECT"/>
    <property type="match status" value="1"/>
</dbReference>
<dbReference type="AlphaFoldDB" id="A0A7J8JBM0"/>
<dbReference type="InterPro" id="IPR001304">
    <property type="entry name" value="C-type_lectin-like"/>
</dbReference>
<evidence type="ECO:0000259" key="4">
    <source>
        <dbReference type="PROSITE" id="PS50041"/>
    </source>
</evidence>
<dbReference type="InterPro" id="IPR016186">
    <property type="entry name" value="C-type_lectin-like/link_sf"/>
</dbReference>
<dbReference type="EMBL" id="JACASE010000002">
    <property type="protein sequence ID" value="KAF6494264.1"/>
    <property type="molecule type" value="Genomic_DNA"/>
</dbReference>
<evidence type="ECO:0000256" key="1">
    <source>
        <dbReference type="ARBA" id="ARBA00004401"/>
    </source>
</evidence>
<keyword evidence="3" id="KW-0812">Transmembrane</keyword>
<accession>A0A7J8JBM0</accession>
<keyword evidence="6" id="KW-1185">Reference proteome</keyword>
<gene>
    <name evidence="5" type="ORF">HJG63_002971</name>
</gene>
<evidence type="ECO:0000256" key="3">
    <source>
        <dbReference type="SAM" id="Phobius"/>
    </source>
</evidence>